<dbReference type="SUPFAM" id="SSF53067">
    <property type="entry name" value="Actin-like ATPase domain"/>
    <property type="match status" value="2"/>
</dbReference>
<comment type="similarity">
    <text evidence="2">Belongs to the ROK (NagC/XylR) family.</text>
</comment>
<dbReference type="InterPro" id="IPR011991">
    <property type="entry name" value="ArsR-like_HTH"/>
</dbReference>
<reference evidence="5 6" key="1">
    <citation type="submission" date="2018-08" db="EMBL/GenBank/DDBJ databases">
        <title>A genome reference for cultivated species of the human gut microbiota.</title>
        <authorList>
            <person name="Zou Y."/>
            <person name="Xue W."/>
            <person name="Luo G."/>
        </authorList>
    </citation>
    <scope>NUCLEOTIDE SEQUENCE [LARGE SCALE GENOMIC DNA]</scope>
    <source>
        <strain evidence="5 6">OM06-4</strain>
    </source>
</reference>
<dbReference type="EMBL" id="JAQLKE010000006">
    <property type="protein sequence ID" value="MDB7083178.1"/>
    <property type="molecule type" value="Genomic_DNA"/>
</dbReference>
<dbReference type="CDD" id="cd00090">
    <property type="entry name" value="HTH_ARSR"/>
    <property type="match status" value="1"/>
</dbReference>
<dbReference type="InterPro" id="IPR036388">
    <property type="entry name" value="WH-like_DNA-bd_sf"/>
</dbReference>
<organism evidence="5 6">
    <name type="scientific">Thomasclavelia ramosa</name>
    <dbReference type="NCBI Taxonomy" id="1547"/>
    <lineage>
        <taxon>Bacteria</taxon>
        <taxon>Bacillati</taxon>
        <taxon>Bacillota</taxon>
        <taxon>Erysipelotrichia</taxon>
        <taxon>Erysipelotrichales</taxon>
        <taxon>Coprobacillaceae</taxon>
        <taxon>Thomasclavelia</taxon>
    </lineage>
</organism>
<dbReference type="Proteomes" id="UP001211987">
    <property type="component" value="Unassembled WGS sequence"/>
</dbReference>
<name>A0A3E3AD89_9FIRM</name>
<gene>
    <name evidence="5" type="ORF">DXB93_16495</name>
    <name evidence="4" type="ORF">PM738_05130</name>
</gene>
<dbReference type="InterPro" id="IPR036390">
    <property type="entry name" value="WH_DNA-bd_sf"/>
</dbReference>
<protein>
    <submittedName>
        <fullName evidence="5">ROK family transcriptional regulator</fullName>
    </submittedName>
</protein>
<evidence type="ECO:0000256" key="3">
    <source>
        <dbReference type="ARBA" id="ARBA00022629"/>
    </source>
</evidence>
<dbReference type="Gene3D" id="3.30.420.40">
    <property type="match status" value="2"/>
</dbReference>
<proteinExistence type="inferred from homology"/>
<dbReference type="Proteomes" id="UP000261032">
    <property type="component" value="Unassembled WGS sequence"/>
</dbReference>
<dbReference type="GeneID" id="64194839"/>
<dbReference type="EMBL" id="QUSL01000039">
    <property type="protein sequence ID" value="RGD79117.1"/>
    <property type="molecule type" value="Genomic_DNA"/>
</dbReference>
<dbReference type="AlphaFoldDB" id="A0A3E3AD89"/>
<sequence>MVDYSIKKYNRKIVYQLIYQAKQITKQEIAERLKLSLPTVSSNLLELEQADLIKKEDINESTGGRKPLAISIKEQSRIAIGVSILKEGITFVALDLYAQLIRKQTVALVYDNSESYFKQYGQALNEFIDCLQIKKENFLGITIAIQGIVSQDGKKVIYGPILNNQGLTLEKFEKSSDLPVKMIHDSHAAGLAELNFSEDNNDAIYLSLNHNLGSAVFMAGKVFQGNNYSSTFEHMTLVENGRQCYCGKKGCFEAYCNEDALLKNHTNMTLEEFYKQLRQKDQTAMQSWNDYFHYLALAIHNLTMVLDAPVIIGGKIASLFENEDLDLLTKLVSDLDPLKFTVPDIKIGQCLKETAAIGAALTDIKKFVAEI</sequence>
<comment type="caution">
    <text evidence="5">The sequence shown here is derived from an EMBL/GenBank/DDBJ whole genome shotgun (WGS) entry which is preliminary data.</text>
</comment>
<dbReference type="InterPro" id="IPR043129">
    <property type="entry name" value="ATPase_NBD"/>
</dbReference>
<evidence type="ECO:0000256" key="2">
    <source>
        <dbReference type="ARBA" id="ARBA00006479"/>
    </source>
</evidence>
<keyword evidence="3" id="KW-0859">Xylose metabolism</keyword>
<evidence type="ECO:0000313" key="5">
    <source>
        <dbReference type="EMBL" id="RGD79117.1"/>
    </source>
</evidence>
<keyword evidence="3" id="KW-0119">Carbohydrate metabolism</keyword>
<dbReference type="InterPro" id="IPR000600">
    <property type="entry name" value="ROK"/>
</dbReference>
<comment type="function">
    <text evidence="1">Transcriptional repressor of xylose-utilizing enzymes.</text>
</comment>
<evidence type="ECO:0000256" key="1">
    <source>
        <dbReference type="ARBA" id="ARBA00002486"/>
    </source>
</evidence>
<reference evidence="4" key="2">
    <citation type="submission" date="2023-01" db="EMBL/GenBank/DDBJ databases">
        <title>Human gut microbiome strain richness.</title>
        <authorList>
            <person name="Chen-Liaw A."/>
        </authorList>
    </citation>
    <scope>NUCLEOTIDE SEQUENCE</scope>
    <source>
        <strain evidence="4">1001217st2_G6_1001217B_191108</strain>
    </source>
</reference>
<dbReference type="Pfam" id="PF13412">
    <property type="entry name" value="HTH_24"/>
    <property type="match status" value="1"/>
</dbReference>
<dbReference type="PANTHER" id="PTHR18964">
    <property type="entry name" value="ROK (REPRESSOR, ORF, KINASE) FAMILY"/>
    <property type="match status" value="1"/>
</dbReference>
<accession>A0A3E3AD89</accession>
<evidence type="ECO:0000313" key="6">
    <source>
        <dbReference type="Proteomes" id="UP000261032"/>
    </source>
</evidence>
<dbReference type="PANTHER" id="PTHR18964:SF110">
    <property type="entry name" value="TRANSCRIPTIONAL REGULATOR, XYLR-RELATED"/>
    <property type="match status" value="1"/>
</dbReference>
<dbReference type="RefSeq" id="WP_003535950.1">
    <property type="nucleotide sequence ID" value="NZ_AP031443.1"/>
</dbReference>
<dbReference type="Pfam" id="PF00480">
    <property type="entry name" value="ROK"/>
    <property type="match status" value="1"/>
</dbReference>
<evidence type="ECO:0000313" key="4">
    <source>
        <dbReference type="EMBL" id="MDB7083178.1"/>
    </source>
</evidence>
<dbReference type="SUPFAM" id="SSF46785">
    <property type="entry name" value="Winged helix' DNA-binding domain"/>
    <property type="match status" value="1"/>
</dbReference>
<dbReference type="GO" id="GO:0042732">
    <property type="term" value="P:D-xylose metabolic process"/>
    <property type="evidence" value="ECO:0007669"/>
    <property type="project" value="UniProtKB-KW"/>
</dbReference>
<dbReference type="Gene3D" id="1.10.10.10">
    <property type="entry name" value="Winged helix-like DNA-binding domain superfamily/Winged helix DNA-binding domain"/>
    <property type="match status" value="1"/>
</dbReference>